<reference evidence="3" key="1">
    <citation type="submission" date="2021-02" db="EMBL/GenBank/DDBJ databases">
        <authorList>
            <person name="Nowell W R."/>
        </authorList>
    </citation>
    <scope>NUCLEOTIDE SEQUENCE</scope>
</reference>
<feature type="transmembrane region" description="Helical" evidence="2">
    <location>
        <begin position="321"/>
        <end position="340"/>
    </location>
</feature>
<proteinExistence type="predicted"/>
<feature type="transmembrane region" description="Helical" evidence="2">
    <location>
        <begin position="232"/>
        <end position="254"/>
    </location>
</feature>
<keyword evidence="2" id="KW-0472">Membrane</keyword>
<organism evidence="3 5">
    <name type="scientific">Rotaria sordida</name>
    <dbReference type="NCBI Taxonomy" id="392033"/>
    <lineage>
        <taxon>Eukaryota</taxon>
        <taxon>Metazoa</taxon>
        <taxon>Spiralia</taxon>
        <taxon>Gnathifera</taxon>
        <taxon>Rotifera</taxon>
        <taxon>Eurotatoria</taxon>
        <taxon>Bdelloidea</taxon>
        <taxon>Philodinida</taxon>
        <taxon>Philodinidae</taxon>
        <taxon>Rotaria</taxon>
    </lineage>
</organism>
<keyword evidence="2" id="KW-0812">Transmembrane</keyword>
<keyword evidence="2" id="KW-1133">Transmembrane helix</keyword>
<gene>
    <name evidence="3" type="ORF">FNK824_LOCUS30002</name>
    <name evidence="4" type="ORF">OTI717_LOCUS33854</name>
</gene>
<evidence type="ECO:0000256" key="1">
    <source>
        <dbReference type="SAM" id="MobiDB-lite"/>
    </source>
</evidence>
<name>A0A819U579_9BILA</name>
<feature type="region of interest" description="Disordered" evidence="1">
    <location>
        <begin position="57"/>
        <end position="90"/>
    </location>
</feature>
<protein>
    <submittedName>
        <fullName evidence="3">Uncharacterized protein</fullName>
    </submittedName>
</protein>
<accession>A0A819U579</accession>
<evidence type="ECO:0000313" key="4">
    <source>
        <dbReference type="EMBL" id="CAF4094725.1"/>
    </source>
</evidence>
<dbReference type="Proteomes" id="UP000663823">
    <property type="component" value="Unassembled WGS sequence"/>
</dbReference>
<comment type="caution">
    <text evidence="3">The sequence shown here is derived from an EMBL/GenBank/DDBJ whole genome shotgun (WGS) entry which is preliminary data.</text>
</comment>
<dbReference type="EMBL" id="CAJOBE010008989">
    <property type="protein sequence ID" value="CAF4074527.1"/>
    <property type="molecule type" value="Genomic_DNA"/>
</dbReference>
<evidence type="ECO:0000256" key="2">
    <source>
        <dbReference type="SAM" id="Phobius"/>
    </source>
</evidence>
<evidence type="ECO:0000313" key="5">
    <source>
        <dbReference type="Proteomes" id="UP000663874"/>
    </source>
</evidence>
<dbReference type="EMBL" id="CAJOAX010011495">
    <property type="protein sequence ID" value="CAF4094725.1"/>
    <property type="molecule type" value="Genomic_DNA"/>
</dbReference>
<evidence type="ECO:0000313" key="3">
    <source>
        <dbReference type="EMBL" id="CAF4074527.1"/>
    </source>
</evidence>
<dbReference type="AlphaFoldDB" id="A0A819U579"/>
<feature type="non-terminal residue" evidence="3">
    <location>
        <position position="1"/>
    </location>
</feature>
<dbReference type="Proteomes" id="UP000663874">
    <property type="component" value="Unassembled WGS sequence"/>
</dbReference>
<sequence>HYIIIDFYQTSMAASPTVNAALIHSLQRARDHQSYVNVVSPSYPQNNVPYNSSPIETITTGPIIKNTDQSNSKPPWNSSSVAQPTKTSRSVFLDNNVPRQIYPTATTIRPVNNTEVTAPVKVVRLPTTIMGEPSHTSPVYIQYPQQTYPTNTKLIRTEPQVIVLDSQSNEQSLLNYPQRNNKYSTRYYPDTDILYNQPKSSVYRYCQCCARGRLASRCPSCYFCELFYGCPLYCWILTLLLLLLPMLAIFGWLISEQPAINPAKRQYITEQSSIVQNDVYAVMHNCAVPYCTNASPSTTINQLYLTYHDYSATQITSNGNIFQTFSLIFFGLLYILIKLCEI</sequence>